<proteinExistence type="predicted"/>
<evidence type="ECO:0000313" key="2">
    <source>
        <dbReference type="Proteomes" id="UP000002515"/>
    </source>
</evidence>
<dbReference type="AlphaFoldDB" id="Q88AU5"/>
<name>Q88AU5_PSESM</name>
<reference evidence="1 2" key="1">
    <citation type="journal article" date="2003" name="Proc. Natl. Acad. Sci. U.S.A.">
        <title>The complete genome sequence of the Arabidopsis and tomato pathogen Pseudomonas syringae pv. tomato DC3000.</title>
        <authorList>
            <person name="Buell C.R."/>
            <person name="Joardar V."/>
            <person name="Lindeberg M."/>
            <person name="Selengut J."/>
            <person name="Paulsen I.T."/>
            <person name="Gwinn M.L."/>
            <person name="Dodson R.J."/>
            <person name="Deboy R.T."/>
            <person name="Durkin A.S."/>
            <person name="Kolonay J.F."/>
            <person name="Madupu R."/>
            <person name="Daugherty S."/>
            <person name="Brinkac L."/>
            <person name="Beanan M.J."/>
            <person name="Haft D.H."/>
            <person name="Nelson W.C."/>
            <person name="Davidsen T."/>
            <person name="Zafar N."/>
            <person name="Zhou L."/>
            <person name="Liu J."/>
            <person name="Yuan Q."/>
            <person name="Khouri H."/>
            <person name="Fedorova N."/>
            <person name="Tran B."/>
            <person name="Russell D."/>
            <person name="Berry K."/>
            <person name="Utterback T."/>
            <person name="Van Aken S.E."/>
            <person name="Feldblyum T.V."/>
            <person name="D'Ascenzo M."/>
            <person name="Deng W.L."/>
            <person name="Ramos A.R."/>
            <person name="Alfano J.R."/>
            <person name="Cartinhour S."/>
            <person name="Chatterjee A.K."/>
            <person name="Delaney T.P."/>
            <person name="Lazarowitz S.G."/>
            <person name="Martin G.B."/>
            <person name="Schneider D.J."/>
            <person name="Tang X."/>
            <person name="Bender C.L."/>
            <person name="White O."/>
            <person name="Fraser C.M."/>
            <person name="Collmer A."/>
        </authorList>
    </citation>
    <scope>NUCLEOTIDE SEQUENCE [LARGE SCALE GENOMIC DNA]</scope>
    <source>
        <strain evidence="2">ATCC BAA-871 / DC3000</strain>
    </source>
</reference>
<dbReference type="PATRIC" id="fig|223283.9.peg.302"/>
<organism evidence="1 2">
    <name type="scientific">Pseudomonas syringae pv. tomato (strain ATCC BAA-871 / DC3000)</name>
    <dbReference type="NCBI Taxonomy" id="223283"/>
    <lineage>
        <taxon>Bacteria</taxon>
        <taxon>Pseudomonadati</taxon>
        <taxon>Pseudomonadota</taxon>
        <taxon>Gammaproteobacteria</taxon>
        <taxon>Pseudomonadales</taxon>
        <taxon>Pseudomonadaceae</taxon>
        <taxon>Pseudomonas</taxon>
    </lineage>
</organism>
<dbReference type="STRING" id="223283.PSPTO_0289"/>
<dbReference type="HOGENOM" id="CLU_3102829_0_0_6"/>
<dbReference type="Proteomes" id="UP000002515">
    <property type="component" value="Chromosome"/>
</dbReference>
<protein>
    <submittedName>
        <fullName evidence="1">Uncharacterized protein</fullName>
    </submittedName>
</protein>
<dbReference type="EMBL" id="AE016853">
    <property type="protein sequence ID" value="AAO53834.1"/>
    <property type="molecule type" value="Genomic_DNA"/>
</dbReference>
<sequence length="51" mass="5553">MMAAIDGTTVKVALHDGEERFLCQIALPAATKVIDLEMLRKLGAWRAKVVA</sequence>
<gene>
    <name evidence="1" type="ordered locus">PSPTO_0289</name>
</gene>
<evidence type="ECO:0000313" key="1">
    <source>
        <dbReference type="EMBL" id="AAO53834.1"/>
    </source>
</evidence>
<accession>Q88AU5</accession>
<keyword evidence="2" id="KW-1185">Reference proteome</keyword>
<dbReference type="KEGG" id="pst:PSPTO_0289"/>